<accession>A0A2B7YQ33</accession>
<dbReference type="InterPro" id="IPR002575">
    <property type="entry name" value="Aminoglycoside_PTrfase"/>
</dbReference>
<dbReference type="OrthoDB" id="3250044at2759"/>
<feature type="domain" description="Aminoglycoside phosphotransferase" evidence="1">
    <location>
        <begin position="1"/>
        <end position="122"/>
    </location>
</feature>
<dbReference type="AlphaFoldDB" id="A0A2B7YQ33"/>
<dbReference type="EMBL" id="PDNA01000020">
    <property type="protein sequence ID" value="PGH23786.1"/>
    <property type="molecule type" value="Genomic_DNA"/>
</dbReference>
<dbReference type="InterPro" id="IPR011009">
    <property type="entry name" value="Kinase-like_dom_sf"/>
</dbReference>
<dbReference type="Gene3D" id="3.90.1200.10">
    <property type="match status" value="1"/>
</dbReference>
<sequence>MEYIAGRTAAQLLEGIEDLADKEAIYRQVAFGLGKLHRIPVPPRSRPAAVDGGMIRHSLFDDNKLLDITRLLTTRAASQSGNIIQGLSREPMVFCYSDLWLGNFIIDQHDCVTVVDFADASILPSSFSKFMLSPTQNELEYDITNWASDAKSGATAGSRILPSRTSKNDAEYQCQMDMGEEVKDNPGYCNVYLQVNSQSKSEGLKEWLRKNLHGKLATTQVNRNILEKERPEEGKRVVSELIEEAKKNL</sequence>
<protein>
    <recommendedName>
        <fullName evidence="1">Aminoglycoside phosphotransferase domain-containing protein</fullName>
    </recommendedName>
</protein>
<reference evidence="2 3" key="1">
    <citation type="submission" date="2017-10" db="EMBL/GenBank/DDBJ databases">
        <title>Comparative genomics in systemic dimorphic fungi from Ajellomycetaceae.</title>
        <authorList>
            <person name="Munoz J.F."/>
            <person name="Mcewen J.G."/>
            <person name="Clay O.K."/>
            <person name="Cuomo C.A."/>
        </authorList>
    </citation>
    <scope>NUCLEOTIDE SEQUENCE [LARGE SCALE GENOMIC DNA]</scope>
    <source>
        <strain evidence="2 3">UAMH7299</strain>
    </source>
</reference>
<dbReference type="SUPFAM" id="SSF56112">
    <property type="entry name" value="Protein kinase-like (PK-like)"/>
    <property type="match status" value="1"/>
</dbReference>
<gene>
    <name evidence="2" type="ORF">AJ80_02216</name>
</gene>
<dbReference type="Pfam" id="PF01636">
    <property type="entry name" value="APH"/>
    <property type="match status" value="1"/>
</dbReference>
<dbReference type="Proteomes" id="UP000224634">
    <property type="component" value="Unassembled WGS sequence"/>
</dbReference>
<dbReference type="STRING" id="1447883.A0A2B7YQ33"/>
<evidence type="ECO:0000313" key="2">
    <source>
        <dbReference type="EMBL" id="PGH23786.1"/>
    </source>
</evidence>
<keyword evidence="3" id="KW-1185">Reference proteome</keyword>
<comment type="caution">
    <text evidence="2">The sequence shown here is derived from an EMBL/GenBank/DDBJ whole genome shotgun (WGS) entry which is preliminary data.</text>
</comment>
<evidence type="ECO:0000259" key="1">
    <source>
        <dbReference type="Pfam" id="PF01636"/>
    </source>
</evidence>
<name>A0A2B7YQ33_POLH7</name>
<evidence type="ECO:0000313" key="3">
    <source>
        <dbReference type="Proteomes" id="UP000224634"/>
    </source>
</evidence>
<organism evidence="2 3">
    <name type="scientific">Polytolypa hystricis (strain UAMH7299)</name>
    <dbReference type="NCBI Taxonomy" id="1447883"/>
    <lineage>
        <taxon>Eukaryota</taxon>
        <taxon>Fungi</taxon>
        <taxon>Dikarya</taxon>
        <taxon>Ascomycota</taxon>
        <taxon>Pezizomycotina</taxon>
        <taxon>Eurotiomycetes</taxon>
        <taxon>Eurotiomycetidae</taxon>
        <taxon>Onygenales</taxon>
        <taxon>Onygenales incertae sedis</taxon>
        <taxon>Polytolypa</taxon>
    </lineage>
</organism>
<proteinExistence type="predicted"/>